<dbReference type="RefSeq" id="WP_055122152.1">
    <property type="nucleotide sequence ID" value="NZ_LKST01000002.1"/>
</dbReference>
<gene>
    <name evidence="1" type="ORF">Cocul_00959</name>
</gene>
<dbReference type="AlphaFoldDB" id="A0A0N8VZK6"/>
<dbReference type="STRING" id="1544416.Cocul_00959"/>
<dbReference type="InterPro" id="IPR032716">
    <property type="entry name" value="ACC_epsilon"/>
</dbReference>
<protein>
    <recommendedName>
        <fullName evidence="3">Acyl-CoA carboxylase subunit epsilon</fullName>
    </recommendedName>
</protein>
<evidence type="ECO:0000313" key="2">
    <source>
        <dbReference type="Proteomes" id="UP000050517"/>
    </source>
</evidence>
<evidence type="ECO:0000313" key="1">
    <source>
        <dbReference type="EMBL" id="KQB84162.1"/>
    </source>
</evidence>
<dbReference type="OrthoDB" id="4412725at2"/>
<dbReference type="GO" id="GO:0003989">
    <property type="term" value="F:acetyl-CoA carboxylase activity"/>
    <property type="evidence" value="ECO:0007669"/>
    <property type="project" value="InterPro"/>
</dbReference>
<dbReference type="Pfam" id="PF13822">
    <property type="entry name" value="ACC_epsilon"/>
    <property type="match status" value="1"/>
</dbReference>
<evidence type="ECO:0008006" key="3">
    <source>
        <dbReference type="Google" id="ProtNLM"/>
    </source>
</evidence>
<keyword evidence="2" id="KW-1185">Reference proteome</keyword>
<comment type="caution">
    <text evidence="1">The sequence shown here is derived from an EMBL/GenBank/DDBJ whole genome shotgun (WGS) entry which is preliminary data.</text>
</comment>
<dbReference type="PATRIC" id="fig|1544416.3.peg.963"/>
<dbReference type="EMBL" id="LKST01000002">
    <property type="protein sequence ID" value="KQB84162.1"/>
    <property type="molecule type" value="Genomic_DNA"/>
</dbReference>
<sequence length="69" mass="7879">MADAFTPRLRVLSGAPDEAEIEALRQVLGELARKEHLKSTIDPDRWGRPDDYFSPRPFNPRAFSAVPYH</sequence>
<name>A0A0N8VZK6_9CORY</name>
<proteinExistence type="predicted"/>
<dbReference type="GO" id="GO:0004658">
    <property type="term" value="F:propionyl-CoA carboxylase activity"/>
    <property type="evidence" value="ECO:0007669"/>
    <property type="project" value="InterPro"/>
</dbReference>
<organism evidence="1 2">
    <name type="scientific">Corynebacterium oculi</name>
    <dbReference type="NCBI Taxonomy" id="1544416"/>
    <lineage>
        <taxon>Bacteria</taxon>
        <taxon>Bacillati</taxon>
        <taxon>Actinomycetota</taxon>
        <taxon>Actinomycetes</taxon>
        <taxon>Mycobacteriales</taxon>
        <taxon>Corynebacteriaceae</taxon>
        <taxon>Corynebacterium</taxon>
    </lineage>
</organism>
<reference evidence="1 2" key="1">
    <citation type="submission" date="2015-10" db="EMBL/GenBank/DDBJ databases">
        <title>Corynebacteirum lowii and Corynebacterium oculi species nova, derived from human clinical disease and and emended description of Corynebacterium mastiditis.</title>
        <authorList>
            <person name="Bernard K."/>
            <person name="Pacheco A.L."/>
            <person name="Mcdougall C."/>
            <person name="Burtx T."/>
            <person name="Weibe D."/>
            <person name="Tyler S."/>
            <person name="Olson A.B."/>
            <person name="Cnockaert M."/>
            <person name="Eguchi H."/>
            <person name="Kuwahara T."/>
            <person name="Nakayama-Imaohji H."/>
            <person name="Boudewijins M."/>
            <person name="Van Hoecke F."/>
            <person name="Bernier A.-M."/>
            <person name="Vandamme P."/>
        </authorList>
    </citation>
    <scope>NUCLEOTIDE SEQUENCE [LARGE SCALE GENOMIC DNA]</scope>
    <source>
        <strain evidence="1 2">NML 130210</strain>
    </source>
</reference>
<dbReference type="Proteomes" id="UP000050517">
    <property type="component" value="Unassembled WGS sequence"/>
</dbReference>
<accession>A0A0N8VZK6</accession>